<dbReference type="Proteomes" id="UP000295793">
    <property type="component" value="Unassembled WGS sequence"/>
</dbReference>
<dbReference type="InterPro" id="IPR036956">
    <property type="entry name" value="Impact_N_sf"/>
</dbReference>
<dbReference type="GO" id="GO:0006446">
    <property type="term" value="P:regulation of translational initiation"/>
    <property type="evidence" value="ECO:0007669"/>
    <property type="project" value="TreeGrafter"/>
</dbReference>
<comment type="similarity">
    <text evidence="1">Belongs to the IMPACT family.</text>
</comment>
<feature type="domain" description="Impact N-terminal" evidence="2">
    <location>
        <begin position="16"/>
        <end position="118"/>
    </location>
</feature>
<proteinExistence type="inferred from homology"/>
<dbReference type="RefSeq" id="WP_132699537.1">
    <property type="nucleotide sequence ID" value="NZ_SLZR01000002.1"/>
</dbReference>
<evidence type="ECO:0000256" key="1">
    <source>
        <dbReference type="ARBA" id="ARBA00007665"/>
    </source>
</evidence>
<dbReference type="SUPFAM" id="SSF54211">
    <property type="entry name" value="Ribosomal protein S5 domain 2-like"/>
    <property type="match status" value="1"/>
</dbReference>
<protein>
    <submittedName>
        <fullName evidence="3">Putative YigZ family protein</fullName>
    </submittedName>
</protein>
<evidence type="ECO:0000313" key="4">
    <source>
        <dbReference type="Proteomes" id="UP000295793"/>
    </source>
</evidence>
<gene>
    <name evidence="3" type="ORF">BCF53_10224</name>
</gene>
<dbReference type="PANTHER" id="PTHR16301">
    <property type="entry name" value="IMPACT-RELATED"/>
    <property type="match status" value="1"/>
</dbReference>
<evidence type="ECO:0000313" key="3">
    <source>
        <dbReference type="EMBL" id="TCS43001.1"/>
    </source>
</evidence>
<dbReference type="Pfam" id="PF01205">
    <property type="entry name" value="Impact_N"/>
    <property type="match status" value="1"/>
</dbReference>
<comment type="caution">
    <text evidence="3">The sequence shown here is derived from an EMBL/GenBank/DDBJ whole genome shotgun (WGS) entry which is preliminary data.</text>
</comment>
<organism evidence="3 4">
    <name type="scientific">Reinekea marinisedimentorum</name>
    <dbReference type="NCBI Taxonomy" id="230495"/>
    <lineage>
        <taxon>Bacteria</taxon>
        <taxon>Pseudomonadati</taxon>
        <taxon>Pseudomonadota</taxon>
        <taxon>Gammaproteobacteria</taxon>
        <taxon>Oceanospirillales</taxon>
        <taxon>Saccharospirillaceae</taxon>
        <taxon>Reinekea</taxon>
    </lineage>
</organism>
<dbReference type="PANTHER" id="PTHR16301:SF20">
    <property type="entry name" value="IMPACT FAMILY MEMBER YIGZ"/>
    <property type="match status" value="1"/>
</dbReference>
<dbReference type="InterPro" id="IPR020568">
    <property type="entry name" value="Ribosomal_Su5_D2-typ_SF"/>
</dbReference>
<dbReference type="GO" id="GO:0005737">
    <property type="term" value="C:cytoplasm"/>
    <property type="evidence" value="ECO:0007669"/>
    <property type="project" value="TreeGrafter"/>
</dbReference>
<evidence type="ECO:0000259" key="2">
    <source>
        <dbReference type="Pfam" id="PF01205"/>
    </source>
</evidence>
<accession>A0A4R3IDZ8</accession>
<name>A0A4R3IDZ8_9GAMM</name>
<dbReference type="AlphaFoldDB" id="A0A4R3IDZ8"/>
<sequence length="200" mass="21731">MAVTLVAPVYSELEVKKSRFLTWVEPVASVDAAKARIAEIRHQYPDARHVCTAFYVKGNTGLSDDGEPSGTAAKPMFNVLNHKGLVDVVAIVVRYFGGIKLGAGGLSRAYGNAVSQTLDQAEYVAQESLWQVKLEFPFALESQVRHTLGQLRLELAFIDYQSAVMAGLSVKDSQKAMLEEALSMVAPGNPDFHFSVTPEG</sequence>
<dbReference type="Gene3D" id="3.30.230.30">
    <property type="entry name" value="Impact, N-terminal domain"/>
    <property type="match status" value="1"/>
</dbReference>
<keyword evidence="4" id="KW-1185">Reference proteome</keyword>
<dbReference type="InterPro" id="IPR023582">
    <property type="entry name" value="Impact"/>
</dbReference>
<dbReference type="OrthoDB" id="9813771at2"/>
<reference evidence="3 4" key="1">
    <citation type="submission" date="2019-03" db="EMBL/GenBank/DDBJ databases">
        <title>Genomic Encyclopedia of Archaeal and Bacterial Type Strains, Phase II (KMG-II): from individual species to whole genera.</title>
        <authorList>
            <person name="Goeker M."/>
        </authorList>
    </citation>
    <scope>NUCLEOTIDE SEQUENCE [LARGE SCALE GENOMIC DNA]</scope>
    <source>
        <strain evidence="3 4">DSM 15388</strain>
    </source>
</reference>
<dbReference type="InterPro" id="IPR001498">
    <property type="entry name" value="Impact_N"/>
</dbReference>
<dbReference type="EMBL" id="SLZR01000002">
    <property type="protein sequence ID" value="TCS43001.1"/>
    <property type="molecule type" value="Genomic_DNA"/>
</dbReference>